<protein>
    <submittedName>
        <fullName evidence="5">(pine wood nematode) hypothetical protein</fullName>
    </submittedName>
    <submittedName>
        <fullName evidence="8">CBFD_NFYB_HMF domain-containing protein</fullName>
    </submittedName>
</protein>
<dbReference type="AlphaFoldDB" id="A0A1I7S1L7"/>
<evidence type="ECO:0000256" key="2">
    <source>
        <dbReference type="ARBA" id="ARBA00023242"/>
    </source>
</evidence>
<feature type="domain" description="Transcription factor CBF/NF-Y/archaeal histone" evidence="4">
    <location>
        <begin position="17"/>
        <end position="79"/>
    </location>
</feature>
<evidence type="ECO:0000256" key="3">
    <source>
        <dbReference type="SAM" id="MobiDB-lite"/>
    </source>
</evidence>
<dbReference type="PANTHER" id="PTHR10252:SF79">
    <property type="entry name" value="DNA POLYMERASE EPSILON SUBUNIT 4"/>
    <property type="match status" value="1"/>
</dbReference>
<evidence type="ECO:0000313" key="6">
    <source>
        <dbReference type="Proteomes" id="UP000095284"/>
    </source>
</evidence>
<dbReference type="Proteomes" id="UP000659654">
    <property type="component" value="Unassembled WGS sequence"/>
</dbReference>
<dbReference type="GO" id="GO:0008622">
    <property type="term" value="C:epsilon DNA polymerase complex"/>
    <property type="evidence" value="ECO:0007669"/>
    <property type="project" value="TreeGrafter"/>
</dbReference>
<dbReference type="EMBL" id="CAJFCV020000001">
    <property type="protein sequence ID" value="CAG9081291.1"/>
    <property type="molecule type" value="Genomic_DNA"/>
</dbReference>
<comment type="subcellular location">
    <subcellularLocation>
        <location evidence="1">Nucleus</location>
    </subcellularLocation>
</comment>
<dbReference type="GO" id="GO:0006261">
    <property type="term" value="P:DNA-templated DNA replication"/>
    <property type="evidence" value="ECO:0007669"/>
    <property type="project" value="TreeGrafter"/>
</dbReference>
<feature type="compositionally biased region" description="Basic residues" evidence="3">
    <location>
        <begin position="103"/>
        <end position="112"/>
    </location>
</feature>
<dbReference type="EMBL" id="CAJFDI010000001">
    <property type="protein sequence ID" value="CAD5208387.1"/>
    <property type="molecule type" value="Genomic_DNA"/>
</dbReference>
<gene>
    <name evidence="5" type="ORF">BXYJ_LOCUS623</name>
</gene>
<reference evidence="5" key="2">
    <citation type="submission" date="2020-09" db="EMBL/GenBank/DDBJ databases">
        <authorList>
            <person name="Kikuchi T."/>
        </authorList>
    </citation>
    <scope>NUCLEOTIDE SEQUENCE</scope>
    <source>
        <strain evidence="5">Ka4C1</strain>
    </source>
</reference>
<dbReference type="InterPro" id="IPR003958">
    <property type="entry name" value="CBFA_NFYB_domain"/>
</dbReference>
<sequence length="157" mass="17285">MAENKGSQLNVTLNPVLPLSKIKGILKAHPEVQNITGDAAKLVRLTSEQFLRCFVKECVRETKQAGRKTVLPKDLDLVVDNVNSFDLLEDALDDWPEPEARHHSGKPGRKPKNQNIFGGQEEDKENDTTEVEADESAVAEVAVVPAESAEMDIEDIA</sequence>
<dbReference type="OrthoDB" id="636685at2759"/>
<dbReference type="Proteomes" id="UP000582659">
    <property type="component" value="Unassembled WGS sequence"/>
</dbReference>
<dbReference type="CDD" id="cd22929">
    <property type="entry name" value="HFD_POLE4-like"/>
    <property type="match status" value="1"/>
</dbReference>
<evidence type="ECO:0000313" key="5">
    <source>
        <dbReference type="EMBL" id="CAD5208387.1"/>
    </source>
</evidence>
<evidence type="ECO:0000313" key="8">
    <source>
        <dbReference type="WBParaSite" id="BXY_0689500.1"/>
    </source>
</evidence>
<reference evidence="8" key="1">
    <citation type="submission" date="2016-11" db="UniProtKB">
        <authorList>
            <consortium name="WormBaseParasite"/>
        </authorList>
    </citation>
    <scope>IDENTIFICATION</scope>
</reference>
<dbReference type="SMR" id="A0A1I7S1L7"/>
<feature type="compositionally biased region" description="Low complexity" evidence="3">
    <location>
        <begin position="138"/>
        <end position="148"/>
    </location>
</feature>
<name>A0A1I7S1L7_BURXY</name>
<dbReference type="InterPro" id="IPR050568">
    <property type="entry name" value="Transcr_DNA_Rep_Reg"/>
</dbReference>
<dbReference type="Gene3D" id="1.10.20.10">
    <property type="entry name" value="Histone, subunit A"/>
    <property type="match status" value="1"/>
</dbReference>
<evidence type="ECO:0000313" key="7">
    <source>
        <dbReference type="Proteomes" id="UP000659654"/>
    </source>
</evidence>
<dbReference type="Proteomes" id="UP000095284">
    <property type="component" value="Unplaced"/>
</dbReference>
<dbReference type="Pfam" id="PF00808">
    <property type="entry name" value="CBFD_NFYB_HMF"/>
    <property type="match status" value="1"/>
</dbReference>
<dbReference type="eggNOG" id="KOG1658">
    <property type="taxonomic scope" value="Eukaryota"/>
</dbReference>
<feature type="region of interest" description="Disordered" evidence="3">
    <location>
        <begin position="91"/>
        <end position="157"/>
    </location>
</feature>
<dbReference type="GO" id="GO:0046982">
    <property type="term" value="F:protein heterodimerization activity"/>
    <property type="evidence" value="ECO:0007669"/>
    <property type="project" value="InterPro"/>
</dbReference>
<dbReference type="SUPFAM" id="SSF47113">
    <property type="entry name" value="Histone-fold"/>
    <property type="match status" value="1"/>
</dbReference>
<dbReference type="InterPro" id="IPR009072">
    <property type="entry name" value="Histone-fold"/>
</dbReference>
<proteinExistence type="predicted"/>
<dbReference type="WBParaSite" id="BXY_0689500.1">
    <property type="protein sequence ID" value="BXY_0689500.1"/>
    <property type="gene ID" value="BXY_0689500"/>
</dbReference>
<dbReference type="PANTHER" id="PTHR10252">
    <property type="entry name" value="HISTONE-LIKE TRANSCRIPTION FACTOR CCAAT-RELATED"/>
    <property type="match status" value="1"/>
</dbReference>
<accession>A0A1I7S1L7</accession>
<organism evidence="6 8">
    <name type="scientific">Bursaphelenchus xylophilus</name>
    <name type="common">Pinewood nematode worm</name>
    <name type="synonym">Aphelenchoides xylophilus</name>
    <dbReference type="NCBI Taxonomy" id="6326"/>
    <lineage>
        <taxon>Eukaryota</taxon>
        <taxon>Metazoa</taxon>
        <taxon>Ecdysozoa</taxon>
        <taxon>Nematoda</taxon>
        <taxon>Chromadorea</taxon>
        <taxon>Rhabditida</taxon>
        <taxon>Tylenchina</taxon>
        <taxon>Tylenchomorpha</taxon>
        <taxon>Aphelenchoidea</taxon>
        <taxon>Aphelenchoididae</taxon>
        <taxon>Bursaphelenchus</taxon>
    </lineage>
</organism>
<feature type="compositionally biased region" description="Acidic residues" evidence="3">
    <location>
        <begin position="120"/>
        <end position="137"/>
    </location>
</feature>
<keyword evidence="2" id="KW-0539">Nucleus</keyword>
<evidence type="ECO:0000259" key="4">
    <source>
        <dbReference type="Pfam" id="PF00808"/>
    </source>
</evidence>
<evidence type="ECO:0000256" key="1">
    <source>
        <dbReference type="ARBA" id="ARBA00004123"/>
    </source>
</evidence>
<keyword evidence="7" id="KW-1185">Reference proteome</keyword>